<dbReference type="GO" id="GO:0043195">
    <property type="term" value="C:terminal bouton"/>
    <property type="evidence" value="ECO:0007669"/>
    <property type="project" value="TreeGrafter"/>
</dbReference>
<dbReference type="GO" id="GO:0061789">
    <property type="term" value="P:dense core granule priming"/>
    <property type="evidence" value="ECO:0007669"/>
    <property type="project" value="TreeGrafter"/>
</dbReference>
<dbReference type="FunFam" id="2.60.40.150:FF:000002">
    <property type="entry name" value="Protein unc-13 homolog B"/>
    <property type="match status" value="1"/>
</dbReference>
<dbReference type="GO" id="GO:0035249">
    <property type="term" value="P:synaptic transmission, glutamatergic"/>
    <property type="evidence" value="ECO:0007669"/>
    <property type="project" value="TreeGrafter"/>
</dbReference>
<dbReference type="FunFam" id="1.10.357.50:FF:000001">
    <property type="entry name" value="Protein unc-13 homolog B"/>
    <property type="match status" value="1"/>
</dbReference>
<dbReference type="PRINTS" id="PR00360">
    <property type="entry name" value="C2DOMAIN"/>
</dbReference>
<dbReference type="GO" id="GO:0005516">
    <property type="term" value="F:calmodulin binding"/>
    <property type="evidence" value="ECO:0007669"/>
    <property type="project" value="TreeGrafter"/>
</dbReference>
<reference evidence="12" key="1">
    <citation type="submission" date="2025-08" db="UniProtKB">
        <authorList>
            <consortium name="RefSeq"/>
        </authorList>
    </citation>
    <scope>IDENTIFICATION</scope>
    <source>
        <tissue evidence="12">Gonads</tissue>
    </source>
</reference>
<dbReference type="OrthoDB" id="10053234at2759"/>
<dbReference type="Gene3D" id="1.20.58.1100">
    <property type="match status" value="1"/>
</dbReference>
<feature type="domain" description="C2" evidence="7">
    <location>
        <begin position="1"/>
        <end position="98"/>
    </location>
</feature>
<dbReference type="GO" id="GO:0099525">
    <property type="term" value="P:presynaptic dense core vesicle exocytosis"/>
    <property type="evidence" value="ECO:0007669"/>
    <property type="project" value="TreeGrafter"/>
</dbReference>
<evidence type="ECO:0000256" key="1">
    <source>
        <dbReference type="ARBA" id="ARBA00022723"/>
    </source>
</evidence>
<dbReference type="GO" id="GO:0005543">
    <property type="term" value="F:phospholipid binding"/>
    <property type="evidence" value="ECO:0007669"/>
    <property type="project" value="InterPro"/>
</dbReference>
<dbReference type="InterPro" id="IPR014770">
    <property type="entry name" value="Munc13_1"/>
</dbReference>
<evidence type="ECO:0000256" key="5">
    <source>
        <dbReference type="ARBA" id="ARBA00022837"/>
    </source>
</evidence>
<feature type="domain" description="C2" evidence="7">
    <location>
        <begin position="2189"/>
        <end position="2317"/>
    </location>
</feature>
<evidence type="ECO:0000313" key="12">
    <source>
        <dbReference type="RefSeq" id="XP_030757020.1"/>
    </source>
</evidence>
<dbReference type="FunFam" id="3.30.60.20:FF:000001">
    <property type="entry name" value="Protein unc-13 homolog B"/>
    <property type="match status" value="1"/>
</dbReference>
<feature type="region of interest" description="Disordered" evidence="6">
    <location>
        <begin position="935"/>
        <end position="977"/>
    </location>
</feature>
<feature type="compositionally biased region" description="Polar residues" evidence="6">
    <location>
        <begin position="782"/>
        <end position="793"/>
    </location>
</feature>
<dbReference type="PROSITE" id="PS51259">
    <property type="entry name" value="MHD2"/>
    <property type="match status" value="1"/>
</dbReference>
<feature type="compositionally biased region" description="Basic and acidic residues" evidence="6">
    <location>
        <begin position="315"/>
        <end position="331"/>
    </location>
</feature>
<evidence type="ECO:0000256" key="6">
    <source>
        <dbReference type="SAM" id="MobiDB-lite"/>
    </source>
</evidence>
<dbReference type="Pfam" id="PF00130">
    <property type="entry name" value="C1_1"/>
    <property type="match status" value="1"/>
</dbReference>
<gene>
    <name evidence="12" type="primary">LOC115882899</name>
</gene>
<feature type="domain" description="Phorbol-ester/DAG-type" evidence="8">
    <location>
        <begin position="1173"/>
        <end position="1223"/>
    </location>
</feature>
<dbReference type="SMART" id="SM00109">
    <property type="entry name" value="C1"/>
    <property type="match status" value="1"/>
</dbReference>
<sequence length="2363" mass="267687">MSLLSVTVKKARYVGAQAAQFNTYVTLKLQNVKSTTVTVKGPTPCWEQDFLFEINNLNTGLLIEVWSKGMIWDRAMGYHWIPLQTVHYTIEEGNGQWLSLDAELVMKDGEVVGTKMATGHSLLVDCRFELPFDPENMDASDLQRKLETLNKWIDLEARTEQANRHFNYIGRSNSNHFDTDISAGYSEDSDYTSDLNYPVGQHPNSSASQFRAAAHQLNTPQRSLETSRENSYEREDGTGQQYLSATQQGVGVYQHHLSPGSHRRHLQQAQQQRYSPGNIEDYKGFSGGMPEQNTGLYSENSLDSDPLFYNSRPRNKPDILSRRRKYQRESEESQDAWVSCESTFYNQSMDSNDHGYPIEQDYYINQSTIKKALRRPSLERQTTLYDDSIFYNDTGQTTFYTAPEVTHVNYLTSSTTFNQNQSCEEYFDSLSYPCQEERYGQDEEDRQWDSGGYFASNNTPSTKTGKKLPSIPQTYKRRSSFASANEENYRPSIATPLGRRKMPQIPTKRSTSRQSSYTEDNYRTSEYGGSHRGASLPPTPTKTSSGCRMMPKVQQTSKGAFNSLPATPGRQLPKPNVNQRKGGRNGRLKRTSSAEYGETDVYDNYYIRAGAISAQNVYNEDYNYAYRSIDDNLPEEDNLAPAPITASSDIRTSTTANNVPSTYFNAHNTTTPYYADAVGGYYAKQLGNTSPLHQQQLIPDSLNSRDDDMKDSSFETVISSVNSSNHYQKAKQTGFGDYSTPGKDTLSKTDLDQHSKIVPDIKSTPTVTINQNSFRNRAVLKQQDSMDQSQSIESNNYNKSYNQSSPYQQDGMTGLLNNQNQVQGYQKVPVSEYQQNSNNVGYPEERLVNGRGGLVEQYSEYEEEPYLEAQESVESYIEEDASNDIHGTDYQKHPSITGPPPALPAATVTTTFGQQRRDSATPSDAYGDEDLHSLRRDSSQITVIDPFHPSQQSKRPSLPLAANRRTSDTGSVVAPSRKTSDAYATGYEDAFSRKPSVVEVSALQRHGSVRHSPSAAVPTVTVQTEYGEDIPEEDHLQDLQEHKELVHYEEEEHKDQRPKITAQQRWLWAYNKIIMQLNNGSIGGDAAGRGNGGPGDNTFYSNIDIKPDIRPIRRGKPNLLVSDLVLKTMAATKRNAGLTSAVPRATLNDEELKMHVYKKTLQALIYPISCTTPHNFVPWTATSPTYCYECEGLLWGIARQGVRCTECGVKCHEKCKDLLNADCLQRAAEKSSKHGAEDKANSIITAMKERMKQREREKPEIFELIRDVFGVEEKSHAGHMKAVKQSVLDGTSKWSAKIAITVKSAQGLIAKDKSGTSDPYVTVQVGKVKKRTRTMPQELNPVWDEKFYFECHNSSDRIKVRVWDEDNDLKSKLRQKLTRESDDFLGQTIIEVRTLSGEMDVWYNLEKRTDKSAVSGAIRLHISVEIKGEEKVAPYHVQYTCLHENLFHSLCEQNNGIVTLPLAKGDDAWKVYFDEAPEEIVDEFAMRYGIEFIYQAMTHFHCLSTKYLCPGVPAVMSMLLANINAYYAHTTASTAVSASDRFAASNFGKEKFVKLLDQLHNSLRIDLSMYRNNFPASSPDKLMDLKSTVDLLTSITFFRMKVQELSSPPRASTVVKDCVKACLRSTYQFLFENTYELYNREFQADPNEPKRDPEDHGPRLDSVDFWHKLIALIVSVIEEDKNSYGPVLNQFPQELNIGQLSAATMWSQFAVDMKYALEEHEAHRLCKSSAYMNLHFKVKWLYSNYVKDVPPYKGEVPEYPAWFEPFVMQWLNENDDVSLEYLNGAFTRDKKDGFQKSSEHALFSNSVVDVFTQLTQCFDVVSKLECPDPEIWKRYMKRFAKTIVKVLIAYADIVKREFPEHLKEERIACILMNNIQQLRVQLEKMFESMGGEKLEEDAANILKELQQTLNGCLDELAHQFASSLEPRITQSVKELGDLLVAIKGGGQPGTLNQPAQRQQVAVEADEVLRPLMDLLDGSLSLYAQSCEKTVLKRLLKELWRIVMRILEKTVVLPPMTDKTMVFKSITDNAKNLAANTKIEDMSRLFKNHMTGKQDVKNALSGVMDISKEVEKNLSPKQCAVLEVALDTIKQYFHAGGNGLKKAFLDKSPELQSLRYALSLYTQTTDTLIKTFVTTQINEVPLNTKETMLQRQISFDREEPEAGLEALEEPLKAKKPKDKWPDSVDGQEGSVGEVSIQVDLFTHPGTGEHKVTVKVVAANDLKWNLVSGMFRPFVEVNLIGPHLSDKKRKHATKSKSNNWSPKYNETFNFIIGNEEQLDFYELHICVKDYCFAREDRLVGVAVMQLKDIVDKGSCACWLSLGKRIQMDETGWTILRILSQRTNDEVAKEFVKLKSDIRQEDNLNQ</sequence>
<dbReference type="GO" id="GO:0017075">
    <property type="term" value="F:syntaxin-1 binding"/>
    <property type="evidence" value="ECO:0007669"/>
    <property type="project" value="TreeGrafter"/>
</dbReference>
<dbReference type="SMART" id="SM00239">
    <property type="entry name" value="C2"/>
    <property type="match status" value="3"/>
</dbReference>
<dbReference type="GO" id="GO:0030672">
    <property type="term" value="C:synaptic vesicle membrane"/>
    <property type="evidence" value="ECO:0007669"/>
    <property type="project" value="TreeGrafter"/>
</dbReference>
<feature type="domain" description="MHD2" evidence="10">
    <location>
        <begin position="1965"/>
        <end position="2131"/>
    </location>
</feature>
<dbReference type="Pfam" id="PF06292">
    <property type="entry name" value="MUN"/>
    <property type="match status" value="1"/>
</dbReference>
<dbReference type="GeneID" id="115882899"/>
<dbReference type="FunFam" id="2.60.40.150:FF:000014">
    <property type="entry name" value="protein unc-13 homolog B"/>
    <property type="match status" value="1"/>
</dbReference>
<keyword evidence="5" id="KW-0106">Calcium</keyword>
<dbReference type="InterPro" id="IPR010439">
    <property type="entry name" value="MUN_dom"/>
</dbReference>
<dbReference type="InterPro" id="IPR035892">
    <property type="entry name" value="C2_domain_sf"/>
</dbReference>
<dbReference type="InterPro" id="IPR014772">
    <property type="entry name" value="Munc13_dom-2"/>
</dbReference>
<proteinExistence type="predicted"/>
<evidence type="ECO:0000256" key="3">
    <source>
        <dbReference type="ARBA" id="ARBA00022771"/>
    </source>
</evidence>
<dbReference type="GO" id="GO:0019992">
    <property type="term" value="F:diacylglycerol binding"/>
    <property type="evidence" value="ECO:0007669"/>
    <property type="project" value="InterPro"/>
</dbReference>
<evidence type="ECO:0000259" key="10">
    <source>
        <dbReference type="PROSITE" id="PS51259"/>
    </source>
</evidence>
<protein>
    <submittedName>
        <fullName evidence="12">Protein unc-13 homolog B isoform X5</fullName>
    </submittedName>
</protein>
<dbReference type="CDD" id="cd08395">
    <property type="entry name" value="C2C_Munc13"/>
    <property type="match status" value="1"/>
</dbReference>
<dbReference type="PROSITE" id="PS50004">
    <property type="entry name" value="C2"/>
    <property type="match status" value="3"/>
</dbReference>
<feature type="compositionally biased region" description="Basic and acidic residues" evidence="6">
    <location>
        <begin position="225"/>
        <end position="237"/>
    </location>
</feature>
<dbReference type="GO" id="GO:0016082">
    <property type="term" value="P:synaptic vesicle priming"/>
    <property type="evidence" value="ECO:0007669"/>
    <property type="project" value="TreeGrafter"/>
</dbReference>
<dbReference type="PROSITE" id="PS51258">
    <property type="entry name" value="MHD1"/>
    <property type="match status" value="1"/>
</dbReference>
<keyword evidence="1" id="KW-0479">Metal-binding</keyword>
<accession>A0A6J2Y1Y0</accession>
<dbReference type="Gene3D" id="1.10.357.50">
    <property type="match status" value="1"/>
</dbReference>
<evidence type="ECO:0000313" key="11">
    <source>
        <dbReference type="Proteomes" id="UP000504635"/>
    </source>
</evidence>
<keyword evidence="3" id="KW-0863">Zinc-finger</keyword>
<feature type="compositionally biased region" description="Polar residues" evidence="6">
    <location>
        <begin position="507"/>
        <end position="519"/>
    </location>
</feature>
<feature type="region of interest" description="Disordered" evidence="6">
    <location>
        <begin position="773"/>
        <end position="799"/>
    </location>
</feature>
<feature type="compositionally biased region" description="Basic residues" evidence="6">
    <location>
        <begin position="581"/>
        <end position="590"/>
    </location>
</feature>
<dbReference type="GO" id="GO:0005509">
    <property type="term" value="F:calcium ion binding"/>
    <property type="evidence" value="ECO:0007669"/>
    <property type="project" value="InterPro"/>
</dbReference>
<dbReference type="SMART" id="SM01145">
    <property type="entry name" value="DUF1041"/>
    <property type="match status" value="1"/>
</dbReference>
<feature type="region of interest" description="Disordered" evidence="6">
    <location>
        <begin position="2167"/>
        <end position="2187"/>
    </location>
</feature>
<dbReference type="Gene3D" id="3.30.60.20">
    <property type="match status" value="1"/>
</dbReference>
<feature type="region of interest" description="Disordered" evidence="6">
    <location>
        <begin position="885"/>
        <end position="906"/>
    </location>
</feature>
<evidence type="ECO:0000259" key="7">
    <source>
        <dbReference type="PROSITE" id="PS50004"/>
    </source>
</evidence>
<dbReference type="Gene3D" id="2.60.40.150">
    <property type="entry name" value="C2 domain"/>
    <property type="match status" value="3"/>
</dbReference>
<feature type="compositionally biased region" description="Polar residues" evidence="6">
    <location>
        <begin position="291"/>
        <end position="303"/>
    </location>
</feature>
<dbReference type="GO" id="GO:0098831">
    <property type="term" value="C:presynaptic active zone cytoplasmic component"/>
    <property type="evidence" value="ECO:0007669"/>
    <property type="project" value="TreeGrafter"/>
</dbReference>
<feature type="region of interest" description="Disordered" evidence="6">
    <location>
        <begin position="438"/>
        <end position="594"/>
    </location>
</feature>
<dbReference type="PANTHER" id="PTHR10480:SF12">
    <property type="entry name" value="UNC-13, ISOFORM E"/>
    <property type="match status" value="1"/>
</dbReference>
<feature type="domain" description="C2" evidence="7">
    <location>
        <begin position="1279"/>
        <end position="1403"/>
    </location>
</feature>
<keyword evidence="4" id="KW-0862">Zinc</keyword>
<dbReference type="Pfam" id="PF00168">
    <property type="entry name" value="C2"/>
    <property type="match status" value="3"/>
</dbReference>
<dbReference type="SUPFAM" id="SSF49562">
    <property type="entry name" value="C2 domain (Calcium/lipid-binding domain, CaLB)"/>
    <property type="match status" value="3"/>
</dbReference>
<dbReference type="PROSITE" id="PS00479">
    <property type="entry name" value="ZF_DAG_PE_1"/>
    <property type="match status" value="1"/>
</dbReference>
<evidence type="ECO:0000256" key="4">
    <source>
        <dbReference type="ARBA" id="ARBA00022833"/>
    </source>
</evidence>
<dbReference type="PROSITE" id="PS50081">
    <property type="entry name" value="ZF_DAG_PE_2"/>
    <property type="match status" value="1"/>
</dbReference>
<dbReference type="RefSeq" id="XP_030757020.1">
    <property type="nucleotide sequence ID" value="XM_030901160.1"/>
</dbReference>
<dbReference type="FunFam" id="2.60.40.150:FF:000031">
    <property type="entry name" value="Protein unc-13 homolog B"/>
    <property type="match status" value="1"/>
</dbReference>
<name>A0A6J2Y1Y0_SITOR</name>
<organism evidence="11 12">
    <name type="scientific">Sitophilus oryzae</name>
    <name type="common">Rice weevil</name>
    <name type="synonym">Curculio oryzae</name>
    <dbReference type="NCBI Taxonomy" id="7048"/>
    <lineage>
        <taxon>Eukaryota</taxon>
        <taxon>Metazoa</taxon>
        <taxon>Ecdysozoa</taxon>
        <taxon>Arthropoda</taxon>
        <taxon>Hexapoda</taxon>
        <taxon>Insecta</taxon>
        <taxon>Pterygota</taxon>
        <taxon>Neoptera</taxon>
        <taxon>Endopterygota</taxon>
        <taxon>Coleoptera</taxon>
        <taxon>Polyphaga</taxon>
        <taxon>Cucujiformia</taxon>
        <taxon>Curculionidae</taxon>
        <taxon>Dryophthorinae</taxon>
        <taxon>Sitophilus</taxon>
    </lineage>
</organism>
<dbReference type="InterPro" id="IPR002219">
    <property type="entry name" value="PKC_DAG/PE"/>
</dbReference>
<feature type="region of interest" description="Disordered" evidence="6">
    <location>
        <begin position="256"/>
        <end position="332"/>
    </location>
</feature>
<evidence type="ECO:0000259" key="9">
    <source>
        <dbReference type="PROSITE" id="PS51258"/>
    </source>
</evidence>
<dbReference type="CDD" id="cd04027">
    <property type="entry name" value="C2B_Munc13"/>
    <property type="match status" value="1"/>
</dbReference>
<evidence type="ECO:0000259" key="8">
    <source>
        <dbReference type="PROSITE" id="PS50081"/>
    </source>
</evidence>
<dbReference type="GO" id="GO:0031594">
    <property type="term" value="C:neuromuscular junction"/>
    <property type="evidence" value="ECO:0007669"/>
    <property type="project" value="TreeGrafter"/>
</dbReference>
<dbReference type="InterPro" id="IPR027080">
    <property type="entry name" value="Unc-13"/>
</dbReference>
<dbReference type="Proteomes" id="UP000504635">
    <property type="component" value="Unplaced"/>
</dbReference>
<feature type="region of interest" description="Disordered" evidence="6">
    <location>
        <begin position="192"/>
        <end position="238"/>
    </location>
</feature>
<dbReference type="GO" id="GO:0008270">
    <property type="term" value="F:zinc ion binding"/>
    <property type="evidence" value="ECO:0007669"/>
    <property type="project" value="UniProtKB-KW"/>
</dbReference>
<dbReference type="SUPFAM" id="SSF57889">
    <property type="entry name" value="Cysteine-rich domain"/>
    <property type="match status" value="1"/>
</dbReference>
<dbReference type="PANTHER" id="PTHR10480">
    <property type="entry name" value="PROTEIN UNC-13 HOMOLOG"/>
    <property type="match status" value="1"/>
</dbReference>
<feature type="domain" description="MHD1" evidence="9">
    <location>
        <begin position="1711"/>
        <end position="1854"/>
    </location>
</feature>
<dbReference type="InterPro" id="IPR000008">
    <property type="entry name" value="C2_dom"/>
</dbReference>
<dbReference type="InterPro" id="IPR037302">
    <property type="entry name" value="Unc-13_C2B"/>
</dbReference>
<evidence type="ECO:0000256" key="2">
    <source>
        <dbReference type="ARBA" id="ARBA00022737"/>
    </source>
</evidence>
<keyword evidence="2" id="KW-0677">Repeat</keyword>
<dbReference type="InterPro" id="IPR046349">
    <property type="entry name" value="C1-like_sf"/>
</dbReference>
<dbReference type="GO" id="GO:0042734">
    <property type="term" value="C:presynaptic membrane"/>
    <property type="evidence" value="ECO:0007669"/>
    <property type="project" value="TreeGrafter"/>
</dbReference>
<keyword evidence="11" id="KW-1185">Reference proteome</keyword>
<dbReference type="GO" id="GO:0016081">
    <property type="term" value="P:synaptic vesicle docking"/>
    <property type="evidence" value="ECO:0007669"/>
    <property type="project" value="TreeGrafter"/>
</dbReference>